<reference evidence="2 3" key="1">
    <citation type="submission" date="2017-09" db="EMBL/GenBank/DDBJ databases">
        <title>Large-scale bioinformatics analysis of Bacillus genomes uncovers conserved roles of natural products in bacterial physiology.</title>
        <authorList>
            <consortium name="Agbiome Team Llc"/>
            <person name="Bleich R.M."/>
            <person name="Grubbs K.J."/>
            <person name="Santa Maria K.C."/>
            <person name="Allen S.E."/>
            <person name="Farag S."/>
            <person name="Shank E.A."/>
            <person name="Bowers A."/>
        </authorList>
    </citation>
    <scope>NUCLEOTIDE SEQUENCE [LARGE SCALE GENOMIC DNA]</scope>
    <source>
        <strain evidence="2 3">AFS092789</strain>
    </source>
</reference>
<evidence type="ECO:0000313" key="3">
    <source>
        <dbReference type="Proteomes" id="UP000219922"/>
    </source>
</evidence>
<dbReference type="Proteomes" id="UP000219922">
    <property type="component" value="Unassembled WGS sequence"/>
</dbReference>
<dbReference type="Gene3D" id="3.40.30.10">
    <property type="entry name" value="Glutaredoxin"/>
    <property type="match status" value="1"/>
</dbReference>
<dbReference type="SUPFAM" id="SSF52833">
    <property type="entry name" value="Thioredoxin-like"/>
    <property type="match status" value="1"/>
</dbReference>
<name>A0A9X6SWI0_BACCE</name>
<dbReference type="AlphaFoldDB" id="A0A9X6SWI0"/>
<proteinExistence type="predicted"/>
<comment type="caution">
    <text evidence="2">The sequence shown here is derived from an EMBL/GenBank/DDBJ whole genome shotgun (WGS) entry which is preliminary data.</text>
</comment>
<dbReference type="Pfam" id="PF00462">
    <property type="entry name" value="Glutaredoxin"/>
    <property type="match status" value="1"/>
</dbReference>
<dbReference type="PROSITE" id="PS51354">
    <property type="entry name" value="GLUTAREDOXIN_2"/>
    <property type="match status" value="1"/>
</dbReference>
<accession>A0A9X6SWI0</accession>
<dbReference type="InterPro" id="IPR036249">
    <property type="entry name" value="Thioredoxin-like_sf"/>
</dbReference>
<feature type="domain" description="Glutaredoxin" evidence="1">
    <location>
        <begin position="5"/>
        <end position="47"/>
    </location>
</feature>
<organism evidence="2 3">
    <name type="scientific">Bacillus cereus</name>
    <dbReference type="NCBI Taxonomy" id="1396"/>
    <lineage>
        <taxon>Bacteria</taxon>
        <taxon>Bacillati</taxon>
        <taxon>Bacillota</taxon>
        <taxon>Bacilli</taxon>
        <taxon>Bacillales</taxon>
        <taxon>Bacillaceae</taxon>
        <taxon>Bacillus</taxon>
        <taxon>Bacillus cereus group</taxon>
    </lineage>
</organism>
<dbReference type="EMBL" id="NVMX01000039">
    <property type="protein sequence ID" value="PDZ96532.1"/>
    <property type="molecule type" value="Genomic_DNA"/>
</dbReference>
<protein>
    <recommendedName>
        <fullName evidence="1">Glutaredoxin domain-containing protein</fullName>
    </recommendedName>
</protein>
<dbReference type="RefSeq" id="WP_098005873.1">
    <property type="nucleotide sequence ID" value="NZ_NVMX01000039.1"/>
</dbReference>
<sequence>MIKEIFVYTNPNCFFCNVQKKWMQENNMDFTEKNVLEEEYKEEFIKKNIQGTPYTEVVYTNNFTETILGFDKSKLEKFLQQVKEIQNNTDIKSGVLKYNKLKSDLINIVKQIDDCEKTEIPFYQDLAICYSKEIKRLSKSIEDIYDLKICHSDNN</sequence>
<dbReference type="InterPro" id="IPR002109">
    <property type="entry name" value="Glutaredoxin"/>
</dbReference>
<evidence type="ECO:0000259" key="1">
    <source>
        <dbReference type="Pfam" id="PF00462"/>
    </source>
</evidence>
<evidence type="ECO:0000313" key="2">
    <source>
        <dbReference type="EMBL" id="PDZ96532.1"/>
    </source>
</evidence>
<gene>
    <name evidence="2" type="ORF">CON36_22415</name>
</gene>